<dbReference type="Proteomes" id="UP000827892">
    <property type="component" value="Chromosome V"/>
</dbReference>
<organism evidence="3 5">
    <name type="scientific">Caenorhabditis briggsae</name>
    <dbReference type="NCBI Taxonomy" id="6238"/>
    <lineage>
        <taxon>Eukaryota</taxon>
        <taxon>Metazoa</taxon>
        <taxon>Ecdysozoa</taxon>
        <taxon>Nematoda</taxon>
        <taxon>Chromadorea</taxon>
        <taxon>Rhabditida</taxon>
        <taxon>Rhabditina</taxon>
        <taxon>Rhabditomorpha</taxon>
        <taxon>Rhabditoidea</taxon>
        <taxon>Rhabditidae</taxon>
        <taxon>Peloderinae</taxon>
        <taxon>Caenorhabditis</taxon>
    </lineage>
</organism>
<dbReference type="EMBL" id="CP090895">
    <property type="protein sequence ID" value="ULT88411.1"/>
    <property type="molecule type" value="Genomic_DNA"/>
</dbReference>
<gene>
    <name evidence="3" type="ORF">L3Y34_007544</name>
    <name evidence="4" type="ORF">L5515_007390</name>
</gene>
<feature type="transmembrane region" description="Helical" evidence="1">
    <location>
        <begin position="42"/>
        <end position="63"/>
    </location>
</feature>
<dbReference type="InterPro" id="IPR019430">
    <property type="entry name" value="7TM_GPCR_serpentine_rcpt_Srx"/>
</dbReference>
<dbReference type="EMBL" id="CP092624">
    <property type="protein sequence ID" value="UMM34219.1"/>
    <property type="molecule type" value="Genomic_DNA"/>
</dbReference>
<evidence type="ECO:0000256" key="1">
    <source>
        <dbReference type="SAM" id="Phobius"/>
    </source>
</evidence>
<proteinExistence type="predicted"/>
<evidence type="ECO:0000313" key="4">
    <source>
        <dbReference type="EMBL" id="UMM34219.1"/>
    </source>
</evidence>
<dbReference type="Pfam" id="PF10328">
    <property type="entry name" value="7TM_GPCR_Srx"/>
    <property type="match status" value="1"/>
</dbReference>
<keyword evidence="6" id="KW-1185">Reference proteome</keyword>
<keyword evidence="1" id="KW-0472">Membrane</keyword>
<evidence type="ECO:0000313" key="6">
    <source>
        <dbReference type="Proteomes" id="UP000829354"/>
    </source>
</evidence>
<feature type="domain" description="7TM GPCR serpentine receptor class x (Srx)" evidence="2">
    <location>
        <begin position="14"/>
        <end position="64"/>
    </location>
</feature>
<dbReference type="AlphaFoldDB" id="A0AAE9CZU8"/>
<protein>
    <recommendedName>
        <fullName evidence="2">7TM GPCR serpentine receptor class x (Srx) domain-containing protein</fullName>
    </recommendedName>
</protein>
<evidence type="ECO:0000313" key="3">
    <source>
        <dbReference type="EMBL" id="ULT88411.1"/>
    </source>
</evidence>
<evidence type="ECO:0000313" key="5">
    <source>
        <dbReference type="Proteomes" id="UP000827892"/>
    </source>
</evidence>
<reference evidence="3 5" key="1">
    <citation type="submission" date="2022-02" db="EMBL/GenBank/DDBJ databases">
        <title>Chromosome-level reference genomes for two strains of Caenorhabditis briggsae: an improved platform for comparative genomics.</title>
        <authorList>
            <person name="Stevens L."/>
            <person name="Andersen E.C."/>
        </authorList>
    </citation>
    <scope>NUCLEOTIDE SEQUENCE [LARGE SCALE GENOMIC DNA]</scope>
    <source>
        <strain evidence="3">QX1410_ONT</strain>
        <tissue evidence="3">Whole-organism</tissue>
    </source>
</reference>
<keyword evidence="1" id="KW-0812">Transmembrane</keyword>
<reference evidence="4 6" key="2">
    <citation type="submission" date="2022-04" db="EMBL/GenBank/DDBJ databases">
        <title>Chromosome-level reference genomes for two strains of Caenorhabditis briggsae: an improved platform for comparative genomics.</title>
        <authorList>
            <person name="Stevens L."/>
            <person name="Andersen E."/>
        </authorList>
    </citation>
    <scope>NUCLEOTIDE SEQUENCE [LARGE SCALE GENOMIC DNA]</scope>
    <source>
        <strain evidence="4">VX34</strain>
        <tissue evidence="4">Whole-organism</tissue>
    </source>
</reference>
<name>A0AAE9CZU8_CAEBR</name>
<keyword evidence="1" id="KW-1133">Transmembrane helix</keyword>
<evidence type="ECO:0000259" key="2">
    <source>
        <dbReference type="Pfam" id="PF10328"/>
    </source>
</evidence>
<feature type="transmembrane region" description="Helical" evidence="1">
    <location>
        <begin position="7"/>
        <end position="30"/>
    </location>
</feature>
<dbReference type="Proteomes" id="UP000829354">
    <property type="component" value="Chromosome V"/>
</dbReference>
<accession>A0AAE9CZU8</accession>
<sequence>MISEAVIAAIMLISISQTLFVLVTVCSFTWGLRLFPDPDYTFVFSSILWSSVHFFDGFFTIIFNSDIRKKVKPENLSKLFVSVGNKNIG</sequence>